<evidence type="ECO:0000256" key="3">
    <source>
        <dbReference type="ARBA" id="ARBA00021035"/>
    </source>
</evidence>
<evidence type="ECO:0000256" key="5">
    <source>
        <dbReference type="ARBA" id="ARBA00022679"/>
    </source>
</evidence>
<dbReference type="EMBL" id="JAATIZ010000003">
    <property type="protein sequence ID" value="NJB65346.1"/>
    <property type="molecule type" value="Genomic_DNA"/>
</dbReference>
<evidence type="ECO:0000256" key="8">
    <source>
        <dbReference type="ARBA" id="ARBA00022932"/>
    </source>
</evidence>
<dbReference type="SMART" id="SM00480">
    <property type="entry name" value="POL3Bc"/>
    <property type="match status" value="1"/>
</dbReference>
<evidence type="ECO:0000256" key="4">
    <source>
        <dbReference type="ARBA" id="ARBA00022490"/>
    </source>
</evidence>
<dbReference type="Pfam" id="PF02768">
    <property type="entry name" value="DNA_pol3_beta_3"/>
    <property type="match status" value="1"/>
</dbReference>
<dbReference type="SUPFAM" id="SSF55979">
    <property type="entry name" value="DNA clamp"/>
    <property type="match status" value="3"/>
</dbReference>
<proteinExistence type="inferred from homology"/>
<comment type="subunit">
    <text evidence="10">Forms a ring-shaped head-to-tail homodimer around DNA.</text>
</comment>
<feature type="domain" description="DNA polymerase III beta sliding clamp N-terminal" evidence="11">
    <location>
        <begin position="7"/>
        <end position="120"/>
    </location>
</feature>
<accession>A0A9D3AAA0</accession>
<dbReference type="GO" id="GO:0006271">
    <property type="term" value="P:DNA strand elongation involved in DNA replication"/>
    <property type="evidence" value="ECO:0007669"/>
    <property type="project" value="TreeGrafter"/>
</dbReference>
<evidence type="ECO:0000313" key="15">
    <source>
        <dbReference type="EMBL" id="NJB65346.1"/>
    </source>
</evidence>
<dbReference type="InterPro" id="IPR001001">
    <property type="entry name" value="DNA_polIII_beta"/>
</dbReference>
<dbReference type="Proteomes" id="UP000783934">
    <property type="component" value="Unassembled WGS sequence"/>
</dbReference>
<dbReference type="Pfam" id="PF02767">
    <property type="entry name" value="DNA_pol3_beta_2"/>
    <property type="match status" value="1"/>
</dbReference>
<evidence type="ECO:0000256" key="7">
    <source>
        <dbReference type="ARBA" id="ARBA00022705"/>
    </source>
</evidence>
<comment type="caution">
    <text evidence="14">The sequence shown here is derived from an EMBL/GenBank/DDBJ whole genome shotgun (WGS) entry which is preliminary data.</text>
</comment>
<keyword evidence="9" id="KW-0238">DNA-binding</keyword>
<dbReference type="CDD" id="cd00140">
    <property type="entry name" value="beta_clamp"/>
    <property type="match status" value="1"/>
</dbReference>
<comment type="function">
    <text evidence="10">Confers DNA tethering and processivity to DNA polymerases and other proteins. Acts as a clamp, forming a ring around DNA (a reaction catalyzed by the clamp-loading complex) which diffuses in an ATP-independent manner freely and bidirectionally along dsDNA. Initially characterized for its ability to contact the catalytic subunit of DNA polymerase III (Pol III), a complex, multichain enzyme responsible for most of the replicative synthesis in bacteria; Pol III exhibits 3'-5' exonuclease proofreading activity. The beta chain is required for initiation of replication as well as for processivity of DNA replication.</text>
</comment>
<evidence type="ECO:0000313" key="17">
    <source>
        <dbReference type="Proteomes" id="UP000783934"/>
    </source>
</evidence>
<dbReference type="PIRSF" id="PIRSF000804">
    <property type="entry name" value="DNA_pol_III_b"/>
    <property type="match status" value="1"/>
</dbReference>
<feature type="domain" description="DNA polymerase III beta sliding clamp central" evidence="12">
    <location>
        <begin position="132"/>
        <end position="245"/>
    </location>
</feature>
<keyword evidence="7 10" id="KW-0235">DNA replication</keyword>
<evidence type="ECO:0000259" key="12">
    <source>
        <dbReference type="Pfam" id="PF02767"/>
    </source>
</evidence>
<feature type="domain" description="DNA polymerase III beta sliding clamp C-terminal" evidence="13">
    <location>
        <begin position="248"/>
        <end position="368"/>
    </location>
</feature>
<dbReference type="InterPro" id="IPR022634">
    <property type="entry name" value="DNA_polIII_beta_N"/>
</dbReference>
<dbReference type="GO" id="GO:0003887">
    <property type="term" value="F:DNA-directed DNA polymerase activity"/>
    <property type="evidence" value="ECO:0007669"/>
    <property type="project" value="UniProtKB-UniRule"/>
</dbReference>
<keyword evidence="6 10" id="KW-0548">Nucleotidyltransferase</keyword>
<dbReference type="Gene3D" id="3.10.150.10">
    <property type="entry name" value="DNA Polymerase III, subunit A, domain 2"/>
    <property type="match status" value="1"/>
</dbReference>
<dbReference type="Proteomes" id="UP000700248">
    <property type="component" value="Unassembled WGS sequence"/>
</dbReference>
<gene>
    <name evidence="14" type="primary">dnaN</name>
    <name evidence="15" type="ORF">GGR41_001595</name>
    <name evidence="14" type="ORF">K8U84_01500</name>
</gene>
<evidence type="ECO:0000256" key="9">
    <source>
        <dbReference type="ARBA" id="ARBA00023125"/>
    </source>
</evidence>
<dbReference type="NCBIfam" id="TIGR00663">
    <property type="entry name" value="dnan"/>
    <property type="match status" value="1"/>
</dbReference>
<keyword evidence="8 10" id="KW-0239">DNA-directed DNA polymerase</keyword>
<comment type="similarity">
    <text evidence="2 10">Belongs to the beta sliding clamp family.</text>
</comment>
<name>A0A9D3AAA0_9BURK</name>
<evidence type="ECO:0000256" key="2">
    <source>
        <dbReference type="ARBA" id="ARBA00010752"/>
    </source>
</evidence>
<dbReference type="AlphaFoldDB" id="A0A9D3AAA0"/>
<dbReference type="Gene3D" id="3.70.10.10">
    <property type="match status" value="1"/>
</dbReference>
<sequence>MLLVKASRDALLKPLTTVVGIVERRHTLPILANILLRKEGNRVSFIATDLEVQITTHADFGVGDAMLSTTVAARKLLDILRALPGSGEVSLTLEDNKLLVQSGRSRFALQTMAADDFPTLVQPDQWDVSFALAQKSLKHLLNSVHFAMAQQDIRYYLNGMLFVFEPGLVRTVATDGHRLAHHAIEAQSIDAKHEVIVPRKTVLEMQRLLDDTDAPVQVEVAAGQMRFNFDGVELITKLVEGKFPDYTRVIPTSYTRHFVLNREALQGSLQRAAILTTDKLRGVRIQLGENQMKISASNAEQEEAREELEVDYAFESLDVGFNVSYLLDVLANTKTADIRWSVQPDSNASVLVTLPEEDAFKYVVMPMRI</sequence>
<evidence type="ECO:0000256" key="1">
    <source>
        <dbReference type="ARBA" id="ARBA00004496"/>
    </source>
</evidence>
<reference evidence="15 17" key="1">
    <citation type="submission" date="2020-03" db="EMBL/GenBank/DDBJ databases">
        <title>Genomic Encyclopedia of Type Strains, Phase IV (KMG-IV): sequencing the most valuable type-strain genomes for metagenomic binning, comparative biology and taxonomic classification.</title>
        <authorList>
            <person name="Goeker M."/>
        </authorList>
    </citation>
    <scope>NUCLEOTIDE SEQUENCE [LARGE SCALE GENOMIC DNA]</scope>
    <source>
        <strain evidence="15 17">DSM 26613</strain>
    </source>
</reference>
<keyword evidence="17" id="KW-1185">Reference proteome</keyword>
<dbReference type="Pfam" id="PF00712">
    <property type="entry name" value="DNA_pol3_beta"/>
    <property type="match status" value="1"/>
</dbReference>
<dbReference type="PANTHER" id="PTHR30478:SF0">
    <property type="entry name" value="BETA SLIDING CLAMP"/>
    <property type="match status" value="1"/>
</dbReference>
<evidence type="ECO:0000313" key="16">
    <source>
        <dbReference type="Proteomes" id="UP000700248"/>
    </source>
</evidence>
<evidence type="ECO:0000256" key="6">
    <source>
        <dbReference type="ARBA" id="ARBA00022695"/>
    </source>
</evidence>
<dbReference type="GO" id="GO:0003677">
    <property type="term" value="F:DNA binding"/>
    <property type="evidence" value="ECO:0007669"/>
    <property type="project" value="UniProtKB-UniRule"/>
</dbReference>
<keyword evidence="4 10" id="KW-0963">Cytoplasm</keyword>
<comment type="subcellular location">
    <subcellularLocation>
        <location evidence="1 10">Cytoplasm</location>
    </subcellularLocation>
</comment>
<organism evidence="14 16">
    <name type="scientific">Paenalcaligenes hominis</name>
    <dbReference type="NCBI Taxonomy" id="643674"/>
    <lineage>
        <taxon>Bacteria</taxon>
        <taxon>Pseudomonadati</taxon>
        <taxon>Pseudomonadota</taxon>
        <taxon>Betaproteobacteria</taxon>
        <taxon>Burkholderiales</taxon>
        <taxon>Alcaligenaceae</taxon>
        <taxon>Paenalcaligenes</taxon>
    </lineage>
</organism>
<reference evidence="14" key="3">
    <citation type="submission" date="2021-09" db="EMBL/GenBank/DDBJ databases">
        <authorList>
            <person name="Gilroy R."/>
        </authorList>
    </citation>
    <scope>NUCLEOTIDE SEQUENCE</scope>
    <source>
        <strain evidence="14">CHK175-13533</strain>
    </source>
</reference>
<evidence type="ECO:0000256" key="10">
    <source>
        <dbReference type="PIRNR" id="PIRNR000804"/>
    </source>
</evidence>
<dbReference type="InterPro" id="IPR046938">
    <property type="entry name" value="DNA_clamp_sf"/>
</dbReference>
<evidence type="ECO:0000259" key="11">
    <source>
        <dbReference type="Pfam" id="PF00712"/>
    </source>
</evidence>
<dbReference type="PANTHER" id="PTHR30478">
    <property type="entry name" value="DNA POLYMERASE III SUBUNIT BETA"/>
    <property type="match status" value="1"/>
</dbReference>
<evidence type="ECO:0000259" key="13">
    <source>
        <dbReference type="Pfam" id="PF02768"/>
    </source>
</evidence>
<dbReference type="GO" id="GO:0005737">
    <property type="term" value="C:cytoplasm"/>
    <property type="evidence" value="ECO:0007669"/>
    <property type="project" value="UniProtKB-SubCell"/>
</dbReference>
<dbReference type="InterPro" id="IPR022635">
    <property type="entry name" value="DNA_polIII_beta_C"/>
</dbReference>
<dbReference type="GO" id="GO:0008408">
    <property type="term" value="F:3'-5' exonuclease activity"/>
    <property type="evidence" value="ECO:0007669"/>
    <property type="project" value="InterPro"/>
</dbReference>
<dbReference type="GO" id="GO:0009360">
    <property type="term" value="C:DNA polymerase III complex"/>
    <property type="evidence" value="ECO:0007669"/>
    <property type="project" value="InterPro"/>
</dbReference>
<dbReference type="RefSeq" id="WP_167661395.1">
    <property type="nucleotide sequence ID" value="NZ_BMCQ01000006.1"/>
</dbReference>
<reference evidence="14" key="2">
    <citation type="journal article" date="2021" name="PeerJ">
        <title>Extensive microbial diversity within the chicken gut microbiome revealed by metagenomics and culture.</title>
        <authorList>
            <person name="Gilroy R."/>
            <person name="Ravi A."/>
            <person name="Getino M."/>
            <person name="Pursley I."/>
            <person name="Horton D.L."/>
            <person name="Alikhan N.F."/>
            <person name="Baker D."/>
            <person name="Gharbi K."/>
            <person name="Hall N."/>
            <person name="Watson M."/>
            <person name="Adriaenssens E.M."/>
            <person name="Foster-Nyarko E."/>
            <person name="Jarju S."/>
            <person name="Secka A."/>
            <person name="Antonio M."/>
            <person name="Oren A."/>
            <person name="Chaudhuri R.R."/>
            <person name="La Ragione R."/>
            <person name="Hildebrand F."/>
            <person name="Pallen M.J."/>
        </authorList>
    </citation>
    <scope>NUCLEOTIDE SEQUENCE</scope>
    <source>
        <strain evidence="14">CHK175-13533</strain>
    </source>
</reference>
<evidence type="ECO:0000313" key="14">
    <source>
        <dbReference type="EMBL" id="HJH23210.1"/>
    </source>
</evidence>
<protein>
    <recommendedName>
        <fullName evidence="3 10">Beta sliding clamp</fullName>
    </recommendedName>
</protein>
<keyword evidence="5 10" id="KW-0808">Transferase</keyword>
<dbReference type="EMBL" id="DYTQ01000023">
    <property type="protein sequence ID" value="HJH23210.1"/>
    <property type="molecule type" value="Genomic_DNA"/>
</dbReference>
<dbReference type="InterPro" id="IPR022637">
    <property type="entry name" value="DNA_polIII_beta_cen"/>
</dbReference>